<keyword evidence="3" id="KW-1185">Reference proteome</keyword>
<organism evidence="2 3">
    <name type="scientific">Triangularia setosa</name>
    <dbReference type="NCBI Taxonomy" id="2587417"/>
    <lineage>
        <taxon>Eukaryota</taxon>
        <taxon>Fungi</taxon>
        <taxon>Dikarya</taxon>
        <taxon>Ascomycota</taxon>
        <taxon>Pezizomycotina</taxon>
        <taxon>Sordariomycetes</taxon>
        <taxon>Sordariomycetidae</taxon>
        <taxon>Sordariales</taxon>
        <taxon>Podosporaceae</taxon>
        <taxon>Triangularia</taxon>
    </lineage>
</organism>
<feature type="chain" id="PRO_5042915310" evidence="1">
    <location>
        <begin position="31"/>
        <end position="194"/>
    </location>
</feature>
<feature type="signal peptide" evidence="1">
    <location>
        <begin position="1"/>
        <end position="30"/>
    </location>
</feature>
<comment type="caution">
    <text evidence="2">The sequence shown here is derived from an EMBL/GenBank/DDBJ whole genome shotgun (WGS) entry which is preliminary data.</text>
</comment>
<dbReference type="EMBL" id="MU866197">
    <property type="protein sequence ID" value="KAK4176422.1"/>
    <property type="molecule type" value="Genomic_DNA"/>
</dbReference>
<evidence type="ECO:0000313" key="2">
    <source>
        <dbReference type="EMBL" id="KAK4176422.1"/>
    </source>
</evidence>
<name>A0AAN7A8L0_9PEZI</name>
<gene>
    <name evidence="2" type="ORF">QBC36DRAFT_8879</name>
</gene>
<sequence length="194" mass="21854">MNSLSLSFQTSLFFLFLPCTFHKLYRPALCERTHSQPSSPTPKSSFAPSHPSLPPSCPSTFRHFLSTYSHLLALTIRNHRNYILPWCLEELPSFSSPARGGMVVDRDRWIVCVKGRVCEGCDVEGLMCSFAEVYMMLSHMCSQMTPGTVNSLQISSFTHKILYTTFPLVCLFAHFAQFTSPTPPALQYQPPNPP</sequence>
<keyword evidence="1" id="KW-0732">Signal</keyword>
<evidence type="ECO:0000256" key="1">
    <source>
        <dbReference type="SAM" id="SignalP"/>
    </source>
</evidence>
<dbReference type="AlphaFoldDB" id="A0AAN7A8L0"/>
<proteinExistence type="predicted"/>
<dbReference type="Proteomes" id="UP001302321">
    <property type="component" value="Unassembled WGS sequence"/>
</dbReference>
<evidence type="ECO:0000313" key="3">
    <source>
        <dbReference type="Proteomes" id="UP001302321"/>
    </source>
</evidence>
<reference evidence="2" key="1">
    <citation type="journal article" date="2023" name="Mol. Phylogenet. Evol.">
        <title>Genome-scale phylogeny and comparative genomics of the fungal order Sordariales.</title>
        <authorList>
            <person name="Hensen N."/>
            <person name="Bonometti L."/>
            <person name="Westerberg I."/>
            <person name="Brannstrom I.O."/>
            <person name="Guillou S."/>
            <person name="Cros-Aarteil S."/>
            <person name="Calhoun S."/>
            <person name="Haridas S."/>
            <person name="Kuo A."/>
            <person name="Mondo S."/>
            <person name="Pangilinan J."/>
            <person name="Riley R."/>
            <person name="LaButti K."/>
            <person name="Andreopoulos B."/>
            <person name="Lipzen A."/>
            <person name="Chen C."/>
            <person name="Yan M."/>
            <person name="Daum C."/>
            <person name="Ng V."/>
            <person name="Clum A."/>
            <person name="Steindorff A."/>
            <person name="Ohm R.A."/>
            <person name="Martin F."/>
            <person name="Silar P."/>
            <person name="Natvig D.O."/>
            <person name="Lalanne C."/>
            <person name="Gautier V."/>
            <person name="Ament-Velasquez S.L."/>
            <person name="Kruys A."/>
            <person name="Hutchinson M.I."/>
            <person name="Powell A.J."/>
            <person name="Barry K."/>
            <person name="Miller A.N."/>
            <person name="Grigoriev I.V."/>
            <person name="Debuchy R."/>
            <person name="Gladieux P."/>
            <person name="Hiltunen Thoren M."/>
            <person name="Johannesson H."/>
        </authorList>
    </citation>
    <scope>NUCLEOTIDE SEQUENCE</scope>
    <source>
        <strain evidence="2">CBS 892.96</strain>
    </source>
</reference>
<reference evidence="2" key="2">
    <citation type="submission" date="2023-05" db="EMBL/GenBank/DDBJ databases">
        <authorList>
            <consortium name="Lawrence Berkeley National Laboratory"/>
            <person name="Steindorff A."/>
            <person name="Hensen N."/>
            <person name="Bonometti L."/>
            <person name="Westerberg I."/>
            <person name="Brannstrom I.O."/>
            <person name="Guillou S."/>
            <person name="Cros-Aarteil S."/>
            <person name="Calhoun S."/>
            <person name="Haridas S."/>
            <person name="Kuo A."/>
            <person name="Mondo S."/>
            <person name="Pangilinan J."/>
            <person name="Riley R."/>
            <person name="Labutti K."/>
            <person name="Andreopoulos B."/>
            <person name="Lipzen A."/>
            <person name="Chen C."/>
            <person name="Yanf M."/>
            <person name="Daum C."/>
            <person name="Ng V."/>
            <person name="Clum A."/>
            <person name="Ohm R."/>
            <person name="Martin F."/>
            <person name="Silar P."/>
            <person name="Natvig D."/>
            <person name="Lalanne C."/>
            <person name="Gautier V."/>
            <person name="Ament-Velasquez S.L."/>
            <person name="Kruys A."/>
            <person name="Hutchinson M.I."/>
            <person name="Powell A.J."/>
            <person name="Barry K."/>
            <person name="Miller A.N."/>
            <person name="Grigoriev I.V."/>
            <person name="Debuchy R."/>
            <person name="Gladieux P."/>
            <person name="Thoren M.H."/>
            <person name="Johannesson H."/>
        </authorList>
    </citation>
    <scope>NUCLEOTIDE SEQUENCE</scope>
    <source>
        <strain evidence="2">CBS 892.96</strain>
    </source>
</reference>
<protein>
    <submittedName>
        <fullName evidence="2">Uncharacterized protein</fullName>
    </submittedName>
</protein>
<accession>A0AAN7A8L0</accession>